<dbReference type="AlphaFoldDB" id="A0A9D1DUY7"/>
<dbReference type="InterPro" id="IPR038461">
    <property type="entry name" value="Schlafen_AlbA_2_dom_sf"/>
</dbReference>
<organism evidence="3 4">
    <name type="scientific">Candidatus Onthousia excrementipullorum</name>
    <dbReference type="NCBI Taxonomy" id="2840884"/>
    <lineage>
        <taxon>Bacteria</taxon>
        <taxon>Bacillati</taxon>
        <taxon>Bacillota</taxon>
        <taxon>Bacilli</taxon>
        <taxon>Candidatus Onthousia</taxon>
    </lineage>
</organism>
<dbReference type="Gene3D" id="3.30.950.30">
    <property type="entry name" value="Schlafen, AAA domain"/>
    <property type="match status" value="1"/>
</dbReference>
<dbReference type="Pfam" id="PF04326">
    <property type="entry name" value="SLFN_AlbA_2"/>
    <property type="match status" value="1"/>
</dbReference>
<protein>
    <submittedName>
        <fullName evidence="3">DNA binding domain-containing protein</fullName>
    </submittedName>
</protein>
<dbReference type="InterPro" id="IPR007421">
    <property type="entry name" value="Schlafen_AlbA_2_dom"/>
</dbReference>
<dbReference type="SUPFAM" id="SSF46785">
    <property type="entry name" value="Winged helix' DNA-binding domain"/>
    <property type="match status" value="1"/>
</dbReference>
<sequence length="450" mass="52474">MLGVIEDSRNEFKIKLPDDLEETVIGFLNSKDGGNIYIGVDDNGKVIGLKNNLDLLQRKIKDLIISNIEPSVLGLFDIEILEEDNKRCIHITVARGIERPYHIKGMGMTPDSCFIRVGSSNEKMTTTLINKMFRSRTKASLKNIVSPIQNLTFRQLKMYYMEKGFDVGENFERQLEFYTNDNKFNYIAYLLADNNRVSIKVAKYVGDDVDEIEEYYEFGDCSLITATYRVLEKFKTENKIFAKIIYPERIQKSMYDYNAVREAIINAIVHNDWSNEYPPKFEFFSDRLEISSFGGIQDEFTEEEFLKGYSAPKNPELMRVFKDLELVEHLGTGIRKILKKYDKSIYQFYPHFIIVSIKYNENDFEYNIQNQKVKFDYSEFNLSKMEESIIKLILDRPNITQAEMAAFLNLTPRMVRYHLSELVNNGYIQRIGAKKNGKWIVISKGSEKND</sequence>
<dbReference type="Pfam" id="PF13749">
    <property type="entry name" value="HATPase_c_4"/>
    <property type="match status" value="1"/>
</dbReference>
<dbReference type="EMBL" id="DVHC01000045">
    <property type="protein sequence ID" value="HIR59284.1"/>
    <property type="molecule type" value="Genomic_DNA"/>
</dbReference>
<dbReference type="InterPro" id="IPR036390">
    <property type="entry name" value="WH_DNA-bd_sf"/>
</dbReference>
<keyword evidence="1" id="KW-0238">DNA-binding</keyword>
<evidence type="ECO:0000259" key="2">
    <source>
        <dbReference type="Pfam" id="PF04326"/>
    </source>
</evidence>
<evidence type="ECO:0000256" key="1">
    <source>
        <dbReference type="ARBA" id="ARBA00023125"/>
    </source>
</evidence>
<proteinExistence type="predicted"/>
<dbReference type="InterPro" id="IPR011991">
    <property type="entry name" value="ArsR-like_HTH"/>
</dbReference>
<feature type="domain" description="Schlafen AlbA-2" evidence="2">
    <location>
        <begin position="6"/>
        <end position="125"/>
    </location>
</feature>
<reference evidence="3" key="1">
    <citation type="submission" date="2020-10" db="EMBL/GenBank/DDBJ databases">
        <authorList>
            <person name="Gilroy R."/>
        </authorList>
    </citation>
    <scope>NUCLEOTIDE SEQUENCE</scope>
    <source>
        <strain evidence="3">CHK184-20233</strain>
    </source>
</reference>
<comment type="caution">
    <text evidence="3">The sequence shown here is derived from an EMBL/GenBank/DDBJ whole genome shotgun (WGS) entry which is preliminary data.</text>
</comment>
<reference evidence="3" key="2">
    <citation type="journal article" date="2021" name="PeerJ">
        <title>Extensive microbial diversity within the chicken gut microbiome revealed by metagenomics and culture.</title>
        <authorList>
            <person name="Gilroy R."/>
            <person name="Ravi A."/>
            <person name="Getino M."/>
            <person name="Pursley I."/>
            <person name="Horton D.L."/>
            <person name="Alikhan N.F."/>
            <person name="Baker D."/>
            <person name="Gharbi K."/>
            <person name="Hall N."/>
            <person name="Watson M."/>
            <person name="Adriaenssens E.M."/>
            <person name="Foster-Nyarko E."/>
            <person name="Jarju S."/>
            <person name="Secka A."/>
            <person name="Antonio M."/>
            <person name="Oren A."/>
            <person name="Chaudhuri R.R."/>
            <person name="La Ragione R."/>
            <person name="Hildebrand F."/>
            <person name="Pallen M.J."/>
        </authorList>
    </citation>
    <scope>NUCLEOTIDE SEQUENCE</scope>
    <source>
        <strain evidence="3">CHK184-20233</strain>
    </source>
</reference>
<dbReference type="GO" id="GO:0003677">
    <property type="term" value="F:DNA binding"/>
    <property type="evidence" value="ECO:0007669"/>
    <property type="project" value="UniProtKB-KW"/>
</dbReference>
<dbReference type="CDD" id="cd00090">
    <property type="entry name" value="HTH_ARSR"/>
    <property type="match status" value="1"/>
</dbReference>
<evidence type="ECO:0000313" key="4">
    <source>
        <dbReference type="Proteomes" id="UP000824232"/>
    </source>
</evidence>
<dbReference type="PANTHER" id="PTHR30595:SF6">
    <property type="entry name" value="SCHLAFEN ALBA-2 DOMAIN-CONTAINING PROTEIN"/>
    <property type="match status" value="1"/>
</dbReference>
<gene>
    <name evidence="3" type="ORF">IAB38_04465</name>
</gene>
<evidence type="ECO:0000313" key="3">
    <source>
        <dbReference type="EMBL" id="HIR59284.1"/>
    </source>
</evidence>
<dbReference type="Gene3D" id="3.30.565.60">
    <property type="match status" value="1"/>
</dbReference>
<dbReference type="InterPro" id="IPR038475">
    <property type="entry name" value="RecG_C_sf"/>
</dbReference>
<dbReference type="Gene3D" id="1.10.10.10">
    <property type="entry name" value="Winged helix-like DNA-binding domain superfamily/Winged helix DNA-binding domain"/>
    <property type="match status" value="1"/>
</dbReference>
<dbReference type="Proteomes" id="UP000824232">
    <property type="component" value="Unassembled WGS sequence"/>
</dbReference>
<name>A0A9D1DUY7_9FIRM</name>
<dbReference type="InterPro" id="IPR036388">
    <property type="entry name" value="WH-like_DNA-bd_sf"/>
</dbReference>
<dbReference type="Pfam" id="PF13412">
    <property type="entry name" value="HTH_24"/>
    <property type="match status" value="1"/>
</dbReference>
<accession>A0A9D1DUY7</accession>
<dbReference type="PANTHER" id="PTHR30595">
    <property type="entry name" value="GLPR-RELATED TRANSCRIPTIONAL REPRESSOR"/>
    <property type="match status" value="1"/>
</dbReference>